<accession>A0A2D3WNX2</accession>
<dbReference type="GO" id="GO:0000156">
    <property type="term" value="F:phosphorelay response regulator activity"/>
    <property type="evidence" value="ECO:0007669"/>
    <property type="project" value="TreeGrafter"/>
</dbReference>
<dbReference type="GO" id="GO:0000976">
    <property type="term" value="F:transcription cis-regulatory region binding"/>
    <property type="evidence" value="ECO:0007669"/>
    <property type="project" value="TreeGrafter"/>
</dbReference>
<evidence type="ECO:0000313" key="10">
    <source>
        <dbReference type="EMBL" id="DAB39474.1"/>
    </source>
</evidence>
<protein>
    <submittedName>
        <fullName evidence="10">Transcriptional regulator</fullName>
    </submittedName>
</protein>
<evidence type="ECO:0000256" key="1">
    <source>
        <dbReference type="ARBA" id="ARBA00022553"/>
    </source>
</evidence>
<dbReference type="InterPro" id="IPR039420">
    <property type="entry name" value="WalR-like"/>
</dbReference>
<evidence type="ECO:0000256" key="7">
    <source>
        <dbReference type="PROSITE-ProRule" id="PRU01091"/>
    </source>
</evidence>
<feature type="domain" description="OmpR/PhoB-type" evidence="9">
    <location>
        <begin position="128"/>
        <end position="222"/>
    </location>
</feature>
<dbReference type="EMBL" id="DLUI01000009">
    <property type="protein sequence ID" value="DAB39474.1"/>
    <property type="molecule type" value="Genomic_DNA"/>
</dbReference>
<feature type="DNA-binding region" description="OmpR/PhoB-type" evidence="7">
    <location>
        <begin position="128"/>
        <end position="222"/>
    </location>
</feature>
<dbReference type="SMART" id="SM00448">
    <property type="entry name" value="REC"/>
    <property type="match status" value="1"/>
</dbReference>
<keyword evidence="4 7" id="KW-0238">DNA-binding</keyword>
<name>A0A2D3WNX2_9BACT</name>
<dbReference type="SMART" id="SM00862">
    <property type="entry name" value="Trans_reg_C"/>
    <property type="match status" value="1"/>
</dbReference>
<dbReference type="PANTHER" id="PTHR48111">
    <property type="entry name" value="REGULATOR OF RPOS"/>
    <property type="match status" value="1"/>
</dbReference>
<evidence type="ECO:0000259" key="9">
    <source>
        <dbReference type="PROSITE" id="PS51755"/>
    </source>
</evidence>
<dbReference type="PANTHER" id="PTHR48111:SF22">
    <property type="entry name" value="REGULATOR OF RPOS"/>
    <property type="match status" value="1"/>
</dbReference>
<keyword evidence="5" id="KW-0804">Transcription</keyword>
<feature type="domain" description="Response regulatory" evidence="8">
    <location>
        <begin position="2"/>
        <end position="116"/>
    </location>
</feature>
<dbReference type="PROSITE" id="PS51755">
    <property type="entry name" value="OMPR_PHOB"/>
    <property type="match status" value="1"/>
</dbReference>
<gene>
    <name evidence="10" type="ORF">CFH83_00480</name>
</gene>
<keyword evidence="3" id="KW-0805">Transcription regulation</keyword>
<dbReference type="InterPro" id="IPR036388">
    <property type="entry name" value="WH-like_DNA-bd_sf"/>
</dbReference>
<comment type="caution">
    <text evidence="10">The sequence shown here is derived from an EMBL/GenBank/DDBJ whole genome shotgun (WGS) entry which is preliminary data.</text>
</comment>
<keyword evidence="2" id="KW-0902">Two-component regulatory system</keyword>
<dbReference type="GO" id="GO:0005829">
    <property type="term" value="C:cytosol"/>
    <property type="evidence" value="ECO:0007669"/>
    <property type="project" value="TreeGrafter"/>
</dbReference>
<evidence type="ECO:0000256" key="3">
    <source>
        <dbReference type="ARBA" id="ARBA00023015"/>
    </source>
</evidence>
<dbReference type="InterPro" id="IPR011006">
    <property type="entry name" value="CheY-like_superfamily"/>
</dbReference>
<organism evidence="10 11">
    <name type="scientific">Sulfuricurvum kujiense</name>
    <dbReference type="NCBI Taxonomy" id="148813"/>
    <lineage>
        <taxon>Bacteria</taxon>
        <taxon>Pseudomonadati</taxon>
        <taxon>Campylobacterota</taxon>
        <taxon>Epsilonproteobacteria</taxon>
        <taxon>Campylobacterales</taxon>
        <taxon>Sulfurimonadaceae</taxon>
        <taxon>Sulfuricurvum</taxon>
    </lineage>
</organism>
<dbReference type="GO" id="GO:0032993">
    <property type="term" value="C:protein-DNA complex"/>
    <property type="evidence" value="ECO:0007669"/>
    <property type="project" value="TreeGrafter"/>
</dbReference>
<evidence type="ECO:0000313" key="11">
    <source>
        <dbReference type="Proteomes" id="UP000228859"/>
    </source>
</evidence>
<dbReference type="Gene3D" id="3.40.50.2300">
    <property type="match status" value="1"/>
</dbReference>
<dbReference type="InterPro" id="IPR001789">
    <property type="entry name" value="Sig_transdc_resp-reg_receiver"/>
</dbReference>
<dbReference type="GO" id="GO:0006355">
    <property type="term" value="P:regulation of DNA-templated transcription"/>
    <property type="evidence" value="ECO:0007669"/>
    <property type="project" value="InterPro"/>
</dbReference>
<dbReference type="CDD" id="cd00383">
    <property type="entry name" value="trans_reg_C"/>
    <property type="match status" value="1"/>
</dbReference>
<dbReference type="AlphaFoldDB" id="A0A2D3WNX2"/>
<reference evidence="10 11" key="1">
    <citation type="journal article" date="2017" name="Front. Microbiol.">
        <title>Comparative Genomic Analysis of the Class Epsilonproteobacteria and Proposed Reclassification to Epsilonbacteraeota (phyl. nov.).</title>
        <authorList>
            <person name="Waite D.W."/>
            <person name="Vanwonterghem I."/>
            <person name="Rinke C."/>
            <person name="Parks D.H."/>
            <person name="Zhang Y."/>
            <person name="Takai K."/>
            <person name="Sievert S.M."/>
            <person name="Simon J."/>
            <person name="Campbell B.J."/>
            <person name="Hanson T.E."/>
            <person name="Woyke T."/>
            <person name="Klotz M.G."/>
            <person name="Hugenholtz P."/>
        </authorList>
    </citation>
    <scope>NUCLEOTIDE SEQUENCE [LARGE SCALE GENOMIC DNA]</scope>
    <source>
        <strain evidence="10">UBA12443</strain>
    </source>
</reference>
<dbReference type="Gene3D" id="1.10.10.10">
    <property type="entry name" value="Winged helix-like DNA-binding domain superfamily/Winged helix DNA-binding domain"/>
    <property type="match status" value="1"/>
</dbReference>
<dbReference type="RefSeq" id="WP_299803087.1">
    <property type="nucleotide sequence ID" value="NZ_DLUI01000009.1"/>
</dbReference>
<dbReference type="Pfam" id="PF00486">
    <property type="entry name" value="Trans_reg_C"/>
    <property type="match status" value="1"/>
</dbReference>
<evidence type="ECO:0000256" key="6">
    <source>
        <dbReference type="PROSITE-ProRule" id="PRU00169"/>
    </source>
</evidence>
<evidence type="ECO:0000256" key="2">
    <source>
        <dbReference type="ARBA" id="ARBA00023012"/>
    </source>
</evidence>
<dbReference type="InterPro" id="IPR001867">
    <property type="entry name" value="OmpR/PhoB-type_DNA-bd"/>
</dbReference>
<dbReference type="SUPFAM" id="SSF52172">
    <property type="entry name" value="CheY-like"/>
    <property type="match status" value="1"/>
</dbReference>
<keyword evidence="1 6" id="KW-0597">Phosphoprotein</keyword>
<proteinExistence type="predicted"/>
<evidence type="ECO:0000259" key="8">
    <source>
        <dbReference type="PROSITE" id="PS50110"/>
    </source>
</evidence>
<evidence type="ECO:0000256" key="5">
    <source>
        <dbReference type="ARBA" id="ARBA00023163"/>
    </source>
</evidence>
<evidence type="ECO:0000256" key="4">
    <source>
        <dbReference type="ARBA" id="ARBA00023125"/>
    </source>
</evidence>
<feature type="modified residue" description="4-aspartylphosphate" evidence="6">
    <location>
        <position position="51"/>
    </location>
</feature>
<dbReference type="PROSITE" id="PS50110">
    <property type="entry name" value="RESPONSE_REGULATORY"/>
    <property type="match status" value="1"/>
</dbReference>
<dbReference type="Pfam" id="PF00072">
    <property type="entry name" value="Response_reg"/>
    <property type="match status" value="1"/>
</dbReference>
<sequence>MKILLLEDEFMLARSIRTYLLSRGHFVDHYDNGQEVLEVIESQAHDFYILDINTPLIGGLECLKVIAEKYPDTPKIIISAYHDVDYISDAFSFGCSDYLKKPFNLKELDIRIHHLTVQAKPKIEPVNDPIIHLSNHYTFNKENYLLYYDDKVQQFTKREYSLIILFVSNLGQIMTDESIRSFIWDGEDTESSTIRSLVNRVRAKLKEDLIQNIRGFGYIMKRGDFV</sequence>
<dbReference type="Proteomes" id="UP000228859">
    <property type="component" value="Unassembled WGS sequence"/>
</dbReference>